<dbReference type="PROSITE" id="PS51911">
    <property type="entry name" value="C2_AIDA"/>
    <property type="match status" value="1"/>
</dbReference>
<dbReference type="Pfam" id="PF08910">
    <property type="entry name" value="Aida_N"/>
    <property type="match status" value="1"/>
</dbReference>
<dbReference type="SUPFAM" id="SSF109779">
    <property type="entry name" value="Domain from hypothetical 2610208m17rik protein"/>
    <property type="match status" value="1"/>
</dbReference>
<evidence type="ECO:0000256" key="3">
    <source>
        <dbReference type="ARBA" id="ARBA00059715"/>
    </source>
</evidence>
<dbReference type="GO" id="GO:0035091">
    <property type="term" value="F:phosphatidylinositol binding"/>
    <property type="evidence" value="ECO:0007669"/>
    <property type="project" value="TreeGrafter"/>
</dbReference>
<proteinExistence type="inferred from homology"/>
<dbReference type="GO" id="GO:0048264">
    <property type="term" value="P:determination of ventral identity"/>
    <property type="evidence" value="ECO:0007669"/>
    <property type="project" value="TreeGrafter"/>
</dbReference>
<dbReference type="GO" id="GO:0016020">
    <property type="term" value="C:membrane"/>
    <property type="evidence" value="ECO:0007669"/>
    <property type="project" value="TreeGrafter"/>
</dbReference>
<dbReference type="AlphaFoldDB" id="A0A2G8KME4"/>
<keyword evidence="2" id="KW-0217">Developmental protein</keyword>
<evidence type="ECO:0000256" key="4">
    <source>
        <dbReference type="SAM" id="MobiDB-lite"/>
    </source>
</evidence>
<evidence type="ECO:0000313" key="6">
    <source>
        <dbReference type="EMBL" id="PIK49108.1"/>
    </source>
</evidence>
<name>A0A2G8KME4_STIJA</name>
<evidence type="ECO:0000256" key="1">
    <source>
        <dbReference type="ARBA" id="ARBA00007205"/>
    </source>
</evidence>
<dbReference type="InterPro" id="IPR036818">
    <property type="entry name" value="AIDA_N_sf"/>
</dbReference>
<comment type="function">
    <text evidence="3">Acts as a ventralizing factor during embryogenesis. Inhibits axin-mediated JNK activation by binding axin and disrupting axin homodimerization. This in turn antagonizes a Wnt/beta-catenin-independent dorsalization pathway activated by AXIN/JNK-signaling.</text>
</comment>
<dbReference type="InterPro" id="IPR035892">
    <property type="entry name" value="C2_domain_sf"/>
</dbReference>
<organism evidence="6 7">
    <name type="scientific">Stichopus japonicus</name>
    <name type="common">Sea cucumber</name>
    <dbReference type="NCBI Taxonomy" id="307972"/>
    <lineage>
        <taxon>Eukaryota</taxon>
        <taxon>Metazoa</taxon>
        <taxon>Echinodermata</taxon>
        <taxon>Eleutherozoa</taxon>
        <taxon>Echinozoa</taxon>
        <taxon>Holothuroidea</taxon>
        <taxon>Aspidochirotacea</taxon>
        <taxon>Aspidochirotida</taxon>
        <taxon>Stichopodidae</taxon>
        <taxon>Apostichopus</taxon>
    </lineage>
</organism>
<protein>
    <submittedName>
        <fullName evidence="6">Putative axin interactor, dorsalization-associated protein-like isoform X1</fullName>
    </submittedName>
</protein>
<dbReference type="Gene3D" id="2.60.40.150">
    <property type="entry name" value="C2 domain"/>
    <property type="match status" value="1"/>
</dbReference>
<dbReference type="Proteomes" id="UP000230750">
    <property type="component" value="Unassembled WGS sequence"/>
</dbReference>
<dbReference type="PANTHER" id="PTHR28654:SF1">
    <property type="entry name" value="AXIN INTERACTOR, DORSALIZATION-ASSOCIATED PROTEIN"/>
    <property type="match status" value="1"/>
</dbReference>
<feature type="domain" description="C2 Aida-type" evidence="5">
    <location>
        <begin position="176"/>
        <end position="323"/>
    </location>
</feature>
<evidence type="ECO:0000259" key="5">
    <source>
        <dbReference type="PROSITE" id="PS51911"/>
    </source>
</evidence>
<comment type="caution">
    <text evidence="6">The sequence shown here is derived from an EMBL/GenBank/DDBJ whole genome shotgun (WGS) entry which is preliminary data.</text>
</comment>
<dbReference type="EMBL" id="MRZV01000480">
    <property type="protein sequence ID" value="PIK49108.1"/>
    <property type="molecule type" value="Genomic_DNA"/>
</dbReference>
<dbReference type="PANTHER" id="PTHR28654">
    <property type="entry name" value="AXIN INTERACTOR, DORSALIZATION-ASSOCIATED PROTEIN"/>
    <property type="match status" value="1"/>
</dbReference>
<dbReference type="Gene3D" id="1.20.120.360">
    <property type="entry name" value="Axin interactor, dorsalization-associated protein, N-terminal domain"/>
    <property type="match status" value="1"/>
</dbReference>
<evidence type="ECO:0000256" key="2">
    <source>
        <dbReference type="ARBA" id="ARBA00022473"/>
    </source>
</evidence>
<reference evidence="6 7" key="1">
    <citation type="journal article" date="2017" name="PLoS Biol.">
        <title>The sea cucumber genome provides insights into morphological evolution and visceral regeneration.</title>
        <authorList>
            <person name="Zhang X."/>
            <person name="Sun L."/>
            <person name="Yuan J."/>
            <person name="Sun Y."/>
            <person name="Gao Y."/>
            <person name="Zhang L."/>
            <person name="Li S."/>
            <person name="Dai H."/>
            <person name="Hamel J.F."/>
            <person name="Liu C."/>
            <person name="Yu Y."/>
            <person name="Liu S."/>
            <person name="Lin W."/>
            <person name="Guo K."/>
            <person name="Jin S."/>
            <person name="Xu P."/>
            <person name="Storey K.B."/>
            <person name="Huan P."/>
            <person name="Zhang T."/>
            <person name="Zhou Y."/>
            <person name="Zhang J."/>
            <person name="Lin C."/>
            <person name="Li X."/>
            <person name="Xing L."/>
            <person name="Huo D."/>
            <person name="Sun M."/>
            <person name="Wang L."/>
            <person name="Mercier A."/>
            <person name="Li F."/>
            <person name="Yang H."/>
            <person name="Xiang J."/>
        </authorList>
    </citation>
    <scope>NUCLEOTIDE SEQUENCE [LARGE SCALE GENOMIC DNA]</scope>
    <source>
        <strain evidence="6">Shaxun</strain>
        <tissue evidence="6">Muscle</tissue>
    </source>
</reference>
<comment type="similarity">
    <text evidence="1">Belongs to the AIDA family.</text>
</comment>
<keyword evidence="7" id="KW-1185">Reference proteome</keyword>
<accession>A0A2G8KME4</accession>
<gene>
    <name evidence="6" type="ORF">BSL78_14005</name>
</gene>
<dbReference type="InterPro" id="IPR025939">
    <property type="entry name" value="Aida_C"/>
</dbReference>
<evidence type="ECO:0000313" key="7">
    <source>
        <dbReference type="Proteomes" id="UP000230750"/>
    </source>
</evidence>
<feature type="region of interest" description="Disordered" evidence="4">
    <location>
        <begin position="132"/>
        <end position="157"/>
    </location>
</feature>
<dbReference type="OrthoDB" id="428576at2759"/>
<dbReference type="FunFam" id="2.60.40.150:FF:000059">
    <property type="entry name" value="Axin interactor, dorsalization-associated protein"/>
    <property type="match status" value="1"/>
</dbReference>
<dbReference type="InterPro" id="IPR023421">
    <property type="entry name" value="AIDA_N"/>
</dbReference>
<sequence>MADPSKLFGEWQACLMKGVDCDSWGLLVEAVEEYQKLSRQVMYEVGHSSTLTNKQKQTLNKIAACLELRAQTLQKPQDREGISLDELKRLESSLISLQNNAACEFPVDFSINPLMTQRLNIQRGNFEIDLEGDEIDGQQVRDDSDEDEDEKTSRAESRLQDLRVSHASIKPAGTLLPRIPPEAGKTNLTIRIDKLGLKDSFTYLDPFLVVLVKDKTGIDVTRSQDTPVSTEREDPYILFGVNVEIQKPLENLPPGSAIFFEFKHYKLKKRAISTKCYAFLEMDEMKPGPLVIELYKKPPDYRRKKLSLLTNKTLYLHLHLTLQRS</sequence>
<dbReference type="Pfam" id="PF14186">
    <property type="entry name" value="Aida_C2"/>
    <property type="match status" value="1"/>
</dbReference>